<gene>
    <name evidence="1" type="ORF">RY67_193</name>
</gene>
<protein>
    <submittedName>
        <fullName evidence="1">Transposase</fullName>
    </submittedName>
</protein>
<proteinExistence type="predicted"/>
<evidence type="ECO:0000313" key="1">
    <source>
        <dbReference type="EMBL" id="ALE08269.1"/>
    </source>
</evidence>
<sequence>MYLKRPKRRSSYAGEIGEAPANLVERDFHAGIPNLLYVEPADGTIPARA</sequence>
<evidence type="ECO:0000313" key="2">
    <source>
        <dbReference type="Proteomes" id="UP000067206"/>
    </source>
</evidence>
<accession>A0A0M4LPU6</accession>
<dbReference type="AlphaFoldDB" id="A0A0M4LPU6"/>
<dbReference type="EMBL" id="CP010411">
    <property type="protein sequence ID" value="ALE08269.1"/>
    <property type="molecule type" value="Genomic_DNA"/>
</dbReference>
<dbReference type="Proteomes" id="UP000067206">
    <property type="component" value="Chromosome"/>
</dbReference>
<organism evidence="1 2">
    <name type="scientific">Bifidobacterium longum subsp. infantis</name>
    <dbReference type="NCBI Taxonomy" id="1682"/>
    <lineage>
        <taxon>Bacteria</taxon>
        <taxon>Bacillati</taxon>
        <taxon>Actinomycetota</taxon>
        <taxon>Actinomycetes</taxon>
        <taxon>Bifidobacteriales</taxon>
        <taxon>Bifidobacteriaceae</taxon>
        <taxon>Bifidobacterium</taxon>
    </lineage>
</organism>
<name>A0A0M4LPU6_BIFLI</name>
<reference evidence="1 2" key="1">
    <citation type="submission" date="2014-12" db="EMBL/GenBank/DDBJ databases">
        <title>Complete genome sequence of Bifidobacterium longum subsp. infantis BT1.</title>
        <authorList>
            <person name="Kim J.F."/>
            <person name="Kwak M.-J."/>
        </authorList>
    </citation>
    <scope>NUCLEOTIDE SEQUENCE [LARGE SCALE GENOMIC DNA]</scope>
    <source>
        <strain evidence="1 2">BT1</strain>
    </source>
</reference>
<dbReference type="PATRIC" id="fig|1682.24.peg.191"/>